<gene>
    <name evidence="3" type="ORF">C8A04DRAFT_38949</name>
</gene>
<feature type="region of interest" description="Disordered" evidence="1">
    <location>
        <begin position="264"/>
        <end position="292"/>
    </location>
</feature>
<evidence type="ECO:0000259" key="2">
    <source>
        <dbReference type="PROSITE" id="PS50003"/>
    </source>
</evidence>
<dbReference type="PANTHER" id="PTHR12752:SF9">
    <property type="entry name" value="KRAMER, ISOFORM I"/>
    <property type="match status" value="1"/>
</dbReference>
<dbReference type="CDD" id="cd13299">
    <property type="entry name" value="PH2_PH_fungal"/>
    <property type="match status" value="1"/>
</dbReference>
<feature type="region of interest" description="Disordered" evidence="1">
    <location>
        <begin position="417"/>
        <end position="450"/>
    </location>
</feature>
<dbReference type="EMBL" id="MU853608">
    <property type="protein sequence ID" value="KAK4141677.1"/>
    <property type="molecule type" value="Genomic_DNA"/>
</dbReference>
<dbReference type="PANTHER" id="PTHR12752">
    <property type="entry name" value="PHOSPHOINOSITOL 3-PHOSPHATE-BINDING PROTEIN"/>
    <property type="match status" value="1"/>
</dbReference>
<dbReference type="RefSeq" id="XP_062635048.1">
    <property type="nucleotide sequence ID" value="XM_062784397.1"/>
</dbReference>
<dbReference type="InterPro" id="IPR011993">
    <property type="entry name" value="PH-like_dom_sf"/>
</dbReference>
<dbReference type="SUPFAM" id="SSF50729">
    <property type="entry name" value="PH domain-like"/>
    <property type="match status" value="2"/>
</dbReference>
<protein>
    <recommendedName>
        <fullName evidence="2">PH domain-containing protein</fullName>
    </recommendedName>
</protein>
<evidence type="ECO:0000313" key="4">
    <source>
        <dbReference type="Proteomes" id="UP001302676"/>
    </source>
</evidence>
<reference evidence="3" key="2">
    <citation type="submission" date="2023-05" db="EMBL/GenBank/DDBJ databases">
        <authorList>
            <consortium name="Lawrence Berkeley National Laboratory"/>
            <person name="Steindorff A."/>
            <person name="Hensen N."/>
            <person name="Bonometti L."/>
            <person name="Westerberg I."/>
            <person name="Brannstrom I.O."/>
            <person name="Guillou S."/>
            <person name="Cros-Aarteil S."/>
            <person name="Calhoun S."/>
            <person name="Haridas S."/>
            <person name="Kuo A."/>
            <person name="Mondo S."/>
            <person name="Pangilinan J."/>
            <person name="Riley R."/>
            <person name="Labutti K."/>
            <person name="Andreopoulos B."/>
            <person name="Lipzen A."/>
            <person name="Chen C."/>
            <person name="Yanf M."/>
            <person name="Daum C."/>
            <person name="Ng V."/>
            <person name="Clum A."/>
            <person name="Ohm R."/>
            <person name="Martin F."/>
            <person name="Silar P."/>
            <person name="Natvig D."/>
            <person name="Lalanne C."/>
            <person name="Gautier V."/>
            <person name="Ament-Velasquez S.L."/>
            <person name="Kruys A."/>
            <person name="Hutchinson M.I."/>
            <person name="Powell A.J."/>
            <person name="Barry K."/>
            <person name="Miller A.N."/>
            <person name="Grigoriev I.V."/>
            <person name="Debuchy R."/>
            <person name="Gladieux P."/>
            <person name="Thoren M.H."/>
            <person name="Johannesson H."/>
        </authorList>
    </citation>
    <scope>NUCLEOTIDE SEQUENCE</scope>
    <source>
        <strain evidence="3">CBS 141.50</strain>
    </source>
</reference>
<reference evidence="3" key="1">
    <citation type="journal article" date="2023" name="Mol. Phylogenet. Evol.">
        <title>Genome-scale phylogeny and comparative genomics of the fungal order Sordariales.</title>
        <authorList>
            <person name="Hensen N."/>
            <person name="Bonometti L."/>
            <person name="Westerberg I."/>
            <person name="Brannstrom I.O."/>
            <person name="Guillou S."/>
            <person name="Cros-Aarteil S."/>
            <person name="Calhoun S."/>
            <person name="Haridas S."/>
            <person name="Kuo A."/>
            <person name="Mondo S."/>
            <person name="Pangilinan J."/>
            <person name="Riley R."/>
            <person name="LaButti K."/>
            <person name="Andreopoulos B."/>
            <person name="Lipzen A."/>
            <person name="Chen C."/>
            <person name="Yan M."/>
            <person name="Daum C."/>
            <person name="Ng V."/>
            <person name="Clum A."/>
            <person name="Steindorff A."/>
            <person name="Ohm R.A."/>
            <person name="Martin F."/>
            <person name="Silar P."/>
            <person name="Natvig D.O."/>
            <person name="Lalanne C."/>
            <person name="Gautier V."/>
            <person name="Ament-Velasquez S.L."/>
            <person name="Kruys A."/>
            <person name="Hutchinson M.I."/>
            <person name="Powell A.J."/>
            <person name="Barry K."/>
            <person name="Miller A.N."/>
            <person name="Grigoriev I.V."/>
            <person name="Debuchy R."/>
            <person name="Gladieux P."/>
            <person name="Hiltunen Thoren M."/>
            <person name="Johannesson H."/>
        </authorList>
    </citation>
    <scope>NUCLEOTIDE SEQUENCE</scope>
    <source>
        <strain evidence="3">CBS 141.50</strain>
    </source>
</reference>
<feature type="compositionally biased region" description="Low complexity" evidence="1">
    <location>
        <begin position="417"/>
        <end position="443"/>
    </location>
</feature>
<feature type="region of interest" description="Disordered" evidence="1">
    <location>
        <begin position="221"/>
        <end position="240"/>
    </location>
</feature>
<comment type="caution">
    <text evidence="3">The sequence shown here is derived from an EMBL/GenBank/DDBJ whole genome shotgun (WGS) entry which is preliminary data.</text>
</comment>
<accession>A0AAN6UYQ9</accession>
<dbReference type="GeneID" id="87821010"/>
<evidence type="ECO:0000256" key="1">
    <source>
        <dbReference type="SAM" id="MobiDB-lite"/>
    </source>
</evidence>
<sequence>MAQVHTQLAALTIGADPHADEPASSQAIPVPQRATAPESKSRTRLALDAYSPVNQNGSFEFDRVIKSGYVQKRTTKTKTWRTIYLVLRPNTLSIYKSDKEEKLRSKVYLSDLTAVTLLKDPKNKRPNVFGLFSPAKNFHFQAATLQDAQEWVELIRQDARIEEEEEEMFLASPSVRQPRPFFQGIEPDNVDPQRTLASPEHFLSSSPEPFEPPIRNIAKPSVRRASHMDSSGLSGAELASHSDFSDSDLHRVPGASFESLAVQQPLGASPGPSRTSLGALAGNRVSGTHQDTDHPDRVIWQGWMWFHRSKGGVRQWKKSWGVLRPRNFILYKDDAESSVLFLLYMGSIVNVVETDSKSRTKKHCLQIITDEKSYRFSTHDEEALVRCLGAFKSLLAKRREREAKAAVVPNTATTATTAATAAPTTTTTSGTTTATTTATTTGAIPIPSNA</sequence>
<dbReference type="SMART" id="SM00233">
    <property type="entry name" value="PH"/>
    <property type="match status" value="2"/>
</dbReference>
<dbReference type="PROSITE" id="PS50003">
    <property type="entry name" value="PH_DOMAIN"/>
    <property type="match status" value="2"/>
</dbReference>
<evidence type="ECO:0000313" key="3">
    <source>
        <dbReference type="EMBL" id="KAK4141677.1"/>
    </source>
</evidence>
<dbReference type="Proteomes" id="UP001302676">
    <property type="component" value="Unassembled WGS sequence"/>
</dbReference>
<feature type="domain" description="PH" evidence="2">
    <location>
        <begin position="63"/>
        <end position="160"/>
    </location>
</feature>
<keyword evidence="4" id="KW-1185">Reference proteome</keyword>
<feature type="domain" description="PH" evidence="2">
    <location>
        <begin position="297"/>
        <end position="396"/>
    </location>
</feature>
<dbReference type="Pfam" id="PF00169">
    <property type="entry name" value="PH"/>
    <property type="match status" value="2"/>
</dbReference>
<dbReference type="InterPro" id="IPR001849">
    <property type="entry name" value="PH_domain"/>
</dbReference>
<feature type="region of interest" description="Disordered" evidence="1">
    <location>
        <begin position="13"/>
        <end position="41"/>
    </location>
</feature>
<organism evidence="3 4">
    <name type="scientific">Dichotomopilus funicola</name>
    <dbReference type="NCBI Taxonomy" id="1934379"/>
    <lineage>
        <taxon>Eukaryota</taxon>
        <taxon>Fungi</taxon>
        <taxon>Dikarya</taxon>
        <taxon>Ascomycota</taxon>
        <taxon>Pezizomycotina</taxon>
        <taxon>Sordariomycetes</taxon>
        <taxon>Sordariomycetidae</taxon>
        <taxon>Sordariales</taxon>
        <taxon>Chaetomiaceae</taxon>
        <taxon>Dichotomopilus</taxon>
    </lineage>
</organism>
<name>A0AAN6UYQ9_9PEZI</name>
<proteinExistence type="predicted"/>
<dbReference type="Gene3D" id="2.30.29.30">
    <property type="entry name" value="Pleckstrin-homology domain (PH domain)/Phosphotyrosine-binding domain (PTB)"/>
    <property type="match status" value="2"/>
</dbReference>
<dbReference type="AlphaFoldDB" id="A0AAN6UYQ9"/>